<dbReference type="EMBL" id="JARKIE010000629">
    <property type="protein sequence ID" value="KAJ7623993.1"/>
    <property type="molecule type" value="Genomic_DNA"/>
</dbReference>
<feature type="non-terminal residue" evidence="2">
    <location>
        <position position="65"/>
    </location>
</feature>
<accession>A0AAD7BKP0</accession>
<gene>
    <name evidence="2" type="ORF">B0H17DRAFT_1112014</name>
</gene>
<evidence type="ECO:0000313" key="3">
    <source>
        <dbReference type="Proteomes" id="UP001221757"/>
    </source>
</evidence>
<feature type="region of interest" description="Disordered" evidence="1">
    <location>
        <begin position="1"/>
        <end position="53"/>
    </location>
</feature>
<comment type="caution">
    <text evidence="2">The sequence shown here is derived from an EMBL/GenBank/DDBJ whole genome shotgun (WGS) entry which is preliminary data.</text>
</comment>
<protein>
    <submittedName>
        <fullName evidence="2">Uncharacterized protein</fullName>
    </submittedName>
</protein>
<sequence>MAPASRSTNELSFSRQELAPPYARPSLTPLQLPVSLASHQPDHPRHPGRPSCANRVYRHRCAQPV</sequence>
<proteinExistence type="predicted"/>
<dbReference type="Proteomes" id="UP001221757">
    <property type="component" value="Unassembled WGS sequence"/>
</dbReference>
<feature type="compositionally biased region" description="Polar residues" evidence="1">
    <location>
        <begin position="1"/>
        <end position="15"/>
    </location>
</feature>
<evidence type="ECO:0000256" key="1">
    <source>
        <dbReference type="SAM" id="MobiDB-lite"/>
    </source>
</evidence>
<reference evidence="2" key="1">
    <citation type="submission" date="2023-03" db="EMBL/GenBank/DDBJ databases">
        <title>Massive genome expansion in bonnet fungi (Mycena s.s.) driven by repeated elements and novel gene families across ecological guilds.</title>
        <authorList>
            <consortium name="Lawrence Berkeley National Laboratory"/>
            <person name="Harder C.B."/>
            <person name="Miyauchi S."/>
            <person name="Viragh M."/>
            <person name="Kuo A."/>
            <person name="Thoen E."/>
            <person name="Andreopoulos B."/>
            <person name="Lu D."/>
            <person name="Skrede I."/>
            <person name="Drula E."/>
            <person name="Henrissat B."/>
            <person name="Morin E."/>
            <person name="Kohler A."/>
            <person name="Barry K."/>
            <person name="LaButti K."/>
            <person name="Morin E."/>
            <person name="Salamov A."/>
            <person name="Lipzen A."/>
            <person name="Mereny Z."/>
            <person name="Hegedus B."/>
            <person name="Baldrian P."/>
            <person name="Stursova M."/>
            <person name="Weitz H."/>
            <person name="Taylor A."/>
            <person name="Grigoriev I.V."/>
            <person name="Nagy L.G."/>
            <person name="Martin F."/>
            <person name="Kauserud H."/>
        </authorList>
    </citation>
    <scope>NUCLEOTIDE SEQUENCE</scope>
    <source>
        <strain evidence="2">CBHHK067</strain>
    </source>
</reference>
<name>A0AAD7BKP0_MYCRO</name>
<dbReference type="AlphaFoldDB" id="A0AAD7BKP0"/>
<keyword evidence="3" id="KW-1185">Reference proteome</keyword>
<evidence type="ECO:0000313" key="2">
    <source>
        <dbReference type="EMBL" id="KAJ7623993.1"/>
    </source>
</evidence>
<organism evidence="2 3">
    <name type="scientific">Mycena rosella</name>
    <name type="common">Pink bonnet</name>
    <name type="synonym">Agaricus rosellus</name>
    <dbReference type="NCBI Taxonomy" id="1033263"/>
    <lineage>
        <taxon>Eukaryota</taxon>
        <taxon>Fungi</taxon>
        <taxon>Dikarya</taxon>
        <taxon>Basidiomycota</taxon>
        <taxon>Agaricomycotina</taxon>
        <taxon>Agaricomycetes</taxon>
        <taxon>Agaricomycetidae</taxon>
        <taxon>Agaricales</taxon>
        <taxon>Marasmiineae</taxon>
        <taxon>Mycenaceae</taxon>
        <taxon>Mycena</taxon>
    </lineage>
</organism>